<dbReference type="SUPFAM" id="SSF51215">
    <property type="entry name" value="Regulatory protein AraC"/>
    <property type="match status" value="1"/>
</dbReference>
<protein>
    <submittedName>
        <fullName evidence="5">Helix-turn-helix transcriptional regulator</fullName>
    </submittedName>
</protein>
<dbReference type="AlphaFoldDB" id="A0A9D1KQ77"/>
<dbReference type="GO" id="GO:0043565">
    <property type="term" value="F:sequence-specific DNA binding"/>
    <property type="evidence" value="ECO:0007669"/>
    <property type="project" value="InterPro"/>
</dbReference>
<dbReference type="InterPro" id="IPR009057">
    <property type="entry name" value="Homeodomain-like_sf"/>
</dbReference>
<reference evidence="5" key="1">
    <citation type="submission" date="2020-10" db="EMBL/GenBank/DDBJ databases">
        <authorList>
            <person name="Gilroy R."/>
        </authorList>
    </citation>
    <scope>NUCLEOTIDE SEQUENCE</scope>
    <source>
        <strain evidence="5">CHK181-108</strain>
    </source>
</reference>
<evidence type="ECO:0000313" key="6">
    <source>
        <dbReference type="Proteomes" id="UP000824165"/>
    </source>
</evidence>
<sequence>MLNRRFSNITDFGNFIKLDMLCTYHCEVGEEWHFDNHCHSYNRLYVVLDGNGYLYNEKEHVDLEPYNIYLIPANSSYNYRCDKYMQKLFIHFKLFIIPGTDILSSIEKIIKISVPKEEAERLKNICYCDNVTSALFFQSYILKIAASALEPYSDKITRELKIYKKYESLFKYVEDNTYADTSVAEVCRHVGFSQTYISHKFKDDTGRSIKKLMTDMLLDKIKLMLQFESKTIKEIAEELRFNNEFYLSRFFKKHMGISPREYKKRHGAL</sequence>
<dbReference type="Gene3D" id="2.60.120.10">
    <property type="entry name" value="Jelly Rolls"/>
    <property type="match status" value="1"/>
</dbReference>
<dbReference type="InterPro" id="IPR037923">
    <property type="entry name" value="HTH-like"/>
</dbReference>
<dbReference type="PROSITE" id="PS01124">
    <property type="entry name" value="HTH_ARAC_FAMILY_2"/>
    <property type="match status" value="1"/>
</dbReference>
<comment type="caution">
    <text evidence="5">The sequence shown here is derived from an EMBL/GenBank/DDBJ whole genome shotgun (WGS) entry which is preliminary data.</text>
</comment>
<reference evidence="5" key="2">
    <citation type="journal article" date="2021" name="PeerJ">
        <title>Extensive microbial diversity within the chicken gut microbiome revealed by metagenomics and culture.</title>
        <authorList>
            <person name="Gilroy R."/>
            <person name="Ravi A."/>
            <person name="Getino M."/>
            <person name="Pursley I."/>
            <person name="Horton D.L."/>
            <person name="Alikhan N.F."/>
            <person name="Baker D."/>
            <person name="Gharbi K."/>
            <person name="Hall N."/>
            <person name="Watson M."/>
            <person name="Adriaenssens E.M."/>
            <person name="Foster-Nyarko E."/>
            <person name="Jarju S."/>
            <person name="Secka A."/>
            <person name="Antonio M."/>
            <person name="Oren A."/>
            <person name="Chaudhuri R.R."/>
            <person name="La Ragione R."/>
            <person name="Hildebrand F."/>
            <person name="Pallen M.J."/>
        </authorList>
    </citation>
    <scope>NUCLEOTIDE SEQUENCE</scope>
    <source>
        <strain evidence="5">CHK181-108</strain>
    </source>
</reference>
<dbReference type="PANTHER" id="PTHR43280">
    <property type="entry name" value="ARAC-FAMILY TRANSCRIPTIONAL REGULATOR"/>
    <property type="match status" value="1"/>
</dbReference>
<evidence type="ECO:0000256" key="1">
    <source>
        <dbReference type="ARBA" id="ARBA00023015"/>
    </source>
</evidence>
<organism evidence="5 6">
    <name type="scientific">Candidatus Ornithomonoglobus intestinigallinarum</name>
    <dbReference type="NCBI Taxonomy" id="2840894"/>
    <lineage>
        <taxon>Bacteria</taxon>
        <taxon>Bacillati</taxon>
        <taxon>Bacillota</taxon>
        <taxon>Clostridia</taxon>
        <taxon>Candidatus Ornithomonoglobus</taxon>
    </lineage>
</organism>
<dbReference type="EMBL" id="DVLU01000055">
    <property type="protein sequence ID" value="HIT85410.1"/>
    <property type="molecule type" value="Genomic_DNA"/>
</dbReference>
<evidence type="ECO:0000259" key="4">
    <source>
        <dbReference type="PROSITE" id="PS01124"/>
    </source>
</evidence>
<dbReference type="GO" id="GO:0003700">
    <property type="term" value="F:DNA-binding transcription factor activity"/>
    <property type="evidence" value="ECO:0007669"/>
    <property type="project" value="InterPro"/>
</dbReference>
<dbReference type="PANTHER" id="PTHR43280:SF2">
    <property type="entry name" value="HTH-TYPE TRANSCRIPTIONAL REGULATOR EXSA"/>
    <property type="match status" value="1"/>
</dbReference>
<feature type="domain" description="HTH araC/xylS-type" evidence="4">
    <location>
        <begin position="167"/>
        <end position="265"/>
    </location>
</feature>
<keyword evidence="2" id="KW-0238">DNA-binding</keyword>
<keyword evidence="1" id="KW-0805">Transcription regulation</keyword>
<evidence type="ECO:0000256" key="2">
    <source>
        <dbReference type="ARBA" id="ARBA00023125"/>
    </source>
</evidence>
<proteinExistence type="predicted"/>
<dbReference type="InterPro" id="IPR014710">
    <property type="entry name" value="RmlC-like_jellyroll"/>
</dbReference>
<dbReference type="SUPFAM" id="SSF46689">
    <property type="entry name" value="Homeodomain-like"/>
    <property type="match status" value="2"/>
</dbReference>
<dbReference type="InterPro" id="IPR018060">
    <property type="entry name" value="HTH_AraC"/>
</dbReference>
<dbReference type="Pfam" id="PF02311">
    <property type="entry name" value="AraC_binding"/>
    <property type="match status" value="1"/>
</dbReference>
<accession>A0A9D1KQ77</accession>
<keyword evidence="3" id="KW-0804">Transcription</keyword>
<gene>
    <name evidence="5" type="ORF">IAA60_05835</name>
</gene>
<dbReference type="Gene3D" id="1.10.10.60">
    <property type="entry name" value="Homeodomain-like"/>
    <property type="match status" value="1"/>
</dbReference>
<evidence type="ECO:0000313" key="5">
    <source>
        <dbReference type="EMBL" id="HIT85410.1"/>
    </source>
</evidence>
<evidence type="ECO:0000256" key="3">
    <source>
        <dbReference type="ARBA" id="ARBA00023163"/>
    </source>
</evidence>
<dbReference type="InterPro" id="IPR003313">
    <property type="entry name" value="AraC-bd"/>
</dbReference>
<dbReference type="SMART" id="SM00342">
    <property type="entry name" value="HTH_ARAC"/>
    <property type="match status" value="1"/>
</dbReference>
<dbReference type="Proteomes" id="UP000824165">
    <property type="component" value="Unassembled WGS sequence"/>
</dbReference>
<dbReference type="Pfam" id="PF12833">
    <property type="entry name" value="HTH_18"/>
    <property type="match status" value="1"/>
</dbReference>
<name>A0A9D1KQ77_9FIRM</name>